<gene>
    <name evidence="2" type="ORF">FU658_02545</name>
</gene>
<dbReference type="Proteomes" id="UP000321248">
    <property type="component" value="Unassembled WGS sequence"/>
</dbReference>
<keyword evidence="1" id="KW-1133">Transmembrane helix</keyword>
<evidence type="ECO:0000256" key="1">
    <source>
        <dbReference type="SAM" id="Phobius"/>
    </source>
</evidence>
<accession>A0A5C8L0L7</accession>
<keyword evidence="1" id="KW-0472">Membrane</keyword>
<organism evidence="2 3">
    <name type="scientific">Alkalisalibacterium limincola</name>
    <dbReference type="NCBI Taxonomy" id="2699169"/>
    <lineage>
        <taxon>Bacteria</taxon>
        <taxon>Pseudomonadati</taxon>
        <taxon>Pseudomonadota</taxon>
        <taxon>Gammaproteobacteria</taxon>
        <taxon>Lysobacterales</taxon>
        <taxon>Lysobacteraceae</taxon>
        <taxon>Alkalisalibacterium</taxon>
    </lineage>
</organism>
<dbReference type="RefSeq" id="WP_147890634.1">
    <property type="nucleotide sequence ID" value="NZ_VRTS01000001.1"/>
</dbReference>
<sequence length="104" mass="11237">MIDTPEKAYAEQTPLNGAQWWGVDRSGGHMKTSRPMLICLLVAATALLAGCATPQTAHTEPQPGRYYVDGAYVQAVERAARTRGVTVHWINAPESKAGDQRTGN</sequence>
<comment type="caution">
    <text evidence="2">The sequence shown here is derived from an EMBL/GenBank/DDBJ whole genome shotgun (WGS) entry which is preliminary data.</text>
</comment>
<dbReference type="EMBL" id="VRTS01000001">
    <property type="protein sequence ID" value="TXK65961.1"/>
    <property type="molecule type" value="Genomic_DNA"/>
</dbReference>
<evidence type="ECO:0000313" key="2">
    <source>
        <dbReference type="EMBL" id="TXK65961.1"/>
    </source>
</evidence>
<evidence type="ECO:0000313" key="3">
    <source>
        <dbReference type="Proteomes" id="UP000321248"/>
    </source>
</evidence>
<dbReference type="OrthoDB" id="6240183at2"/>
<dbReference type="AlphaFoldDB" id="A0A5C8L0L7"/>
<protein>
    <submittedName>
        <fullName evidence="2">Uncharacterized protein</fullName>
    </submittedName>
</protein>
<reference evidence="2 3" key="1">
    <citation type="submission" date="2019-08" db="EMBL/GenBank/DDBJ databases">
        <authorList>
            <person name="Karlyshev A.V."/>
        </authorList>
    </citation>
    <scope>NUCLEOTIDE SEQUENCE [LARGE SCALE GENOMIC DNA]</scope>
    <source>
        <strain evidence="2 3">Alg18-2.2</strain>
    </source>
</reference>
<keyword evidence="3" id="KW-1185">Reference proteome</keyword>
<name>A0A5C8L0L7_9GAMM</name>
<keyword evidence="1" id="KW-0812">Transmembrane</keyword>
<feature type="transmembrane region" description="Helical" evidence="1">
    <location>
        <begin position="35"/>
        <end position="57"/>
    </location>
</feature>
<proteinExistence type="predicted"/>